<proteinExistence type="inferred from homology"/>
<keyword evidence="2" id="KW-0479">Metal-binding</keyword>
<dbReference type="Proteomes" id="UP000569092">
    <property type="component" value="Unassembled WGS sequence"/>
</dbReference>
<evidence type="ECO:0000256" key="1">
    <source>
        <dbReference type="ARBA" id="ARBA00008950"/>
    </source>
</evidence>
<organism evidence="4 5">
    <name type="scientific">Tunturiibacter lichenicola</name>
    <dbReference type="NCBI Taxonomy" id="2051959"/>
    <lineage>
        <taxon>Bacteria</taxon>
        <taxon>Pseudomonadati</taxon>
        <taxon>Acidobacteriota</taxon>
        <taxon>Terriglobia</taxon>
        <taxon>Terriglobales</taxon>
        <taxon>Acidobacteriaceae</taxon>
        <taxon>Tunturiibacter</taxon>
    </lineage>
</organism>
<dbReference type="AlphaFoldDB" id="A0A7W8J5Q5"/>
<dbReference type="InterPro" id="IPR000979">
    <property type="entry name" value="Phosphodiesterase_MJ0936/Vps29"/>
</dbReference>
<dbReference type="GO" id="GO:0046872">
    <property type="term" value="F:metal ion binding"/>
    <property type="evidence" value="ECO:0007669"/>
    <property type="project" value="UniProtKB-KW"/>
</dbReference>
<comment type="cofactor">
    <cofactor evidence="2">
        <name>a divalent metal cation</name>
        <dbReference type="ChEBI" id="CHEBI:60240"/>
    </cofactor>
</comment>
<dbReference type="EMBL" id="JACHDZ010000001">
    <property type="protein sequence ID" value="MBB5343031.1"/>
    <property type="molecule type" value="Genomic_DNA"/>
</dbReference>
<feature type="domain" description="Calcineurin-like phosphoesterase" evidence="3">
    <location>
        <begin position="1"/>
        <end position="140"/>
    </location>
</feature>
<dbReference type="SUPFAM" id="SSF56300">
    <property type="entry name" value="Metallo-dependent phosphatases"/>
    <property type="match status" value="1"/>
</dbReference>
<evidence type="ECO:0000256" key="2">
    <source>
        <dbReference type="RuleBase" id="RU362039"/>
    </source>
</evidence>
<name>A0A7W8J5Q5_9BACT</name>
<comment type="similarity">
    <text evidence="1 2">Belongs to the metallophosphoesterase superfamily. YfcE family.</text>
</comment>
<dbReference type="Gene3D" id="3.60.21.10">
    <property type="match status" value="1"/>
</dbReference>
<comment type="caution">
    <text evidence="4">The sequence shown here is derived from an EMBL/GenBank/DDBJ whole genome shotgun (WGS) entry which is preliminary data.</text>
</comment>
<dbReference type="InterPro" id="IPR029052">
    <property type="entry name" value="Metallo-depent_PP-like"/>
</dbReference>
<dbReference type="PANTHER" id="PTHR11124">
    <property type="entry name" value="VACUOLAR SORTING PROTEIN VPS29"/>
    <property type="match status" value="1"/>
</dbReference>
<dbReference type="GO" id="GO:0016787">
    <property type="term" value="F:hydrolase activity"/>
    <property type="evidence" value="ECO:0007669"/>
    <property type="project" value="UniProtKB-UniRule"/>
</dbReference>
<accession>A0A7W8J5Q5</accession>
<dbReference type="NCBIfam" id="TIGR00040">
    <property type="entry name" value="yfcE"/>
    <property type="match status" value="1"/>
</dbReference>
<evidence type="ECO:0000313" key="5">
    <source>
        <dbReference type="Proteomes" id="UP000569092"/>
    </source>
</evidence>
<evidence type="ECO:0000313" key="4">
    <source>
        <dbReference type="EMBL" id="MBB5343031.1"/>
    </source>
</evidence>
<protein>
    <recommendedName>
        <fullName evidence="2">Phosphoesterase</fullName>
        <ecNumber evidence="2">3.1.4.-</ecNumber>
    </recommendedName>
</protein>
<gene>
    <name evidence="4" type="ORF">HDF10_000981</name>
</gene>
<dbReference type="InterPro" id="IPR024654">
    <property type="entry name" value="Calcineurin-like_PHP_lpxH"/>
</dbReference>
<evidence type="ECO:0000259" key="3">
    <source>
        <dbReference type="Pfam" id="PF12850"/>
    </source>
</evidence>
<reference evidence="4 5" key="1">
    <citation type="submission" date="2020-08" db="EMBL/GenBank/DDBJ databases">
        <title>Genomic Encyclopedia of Type Strains, Phase IV (KMG-V): Genome sequencing to study the core and pangenomes of soil and plant-associated prokaryotes.</title>
        <authorList>
            <person name="Whitman W."/>
        </authorList>
    </citation>
    <scope>NUCLEOTIDE SEQUENCE [LARGE SCALE GENOMIC DNA]</scope>
    <source>
        <strain evidence="4 5">M8US30</strain>
    </source>
</reference>
<sequence>MLIGVISDTHGLMRPEALAALRGVEHILHAGDVGDIAILDALREIAPVTAIRGNVDVAGACAELPATDVVELGGQLFYLVHSVNDLDINPKAAGVVMVVSGHSHKAKVEAKDGVIYFNPGSAGPRRFSLPLTVGFVTVEDGVEASVTELAVG</sequence>
<dbReference type="EC" id="3.1.4.-" evidence="2"/>
<dbReference type="Pfam" id="PF12850">
    <property type="entry name" value="Metallophos_2"/>
    <property type="match status" value="1"/>
</dbReference>